<accession>A0A9P6NF47</accession>
<evidence type="ECO:0000256" key="3">
    <source>
        <dbReference type="ARBA" id="ARBA00023157"/>
    </source>
</evidence>
<dbReference type="Proteomes" id="UP000886653">
    <property type="component" value="Unassembled WGS sequence"/>
</dbReference>
<evidence type="ECO:0000256" key="4">
    <source>
        <dbReference type="SAM" id="MobiDB-lite"/>
    </source>
</evidence>
<evidence type="ECO:0000313" key="6">
    <source>
        <dbReference type="Proteomes" id="UP000886653"/>
    </source>
</evidence>
<dbReference type="InterPro" id="IPR008801">
    <property type="entry name" value="RALF"/>
</dbReference>
<feature type="compositionally biased region" description="Basic and acidic residues" evidence="4">
    <location>
        <begin position="23"/>
        <end position="38"/>
    </location>
</feature>
<feature type="region of interest" description="Disordered" evidence="4">
    <location>
        <begin position="1"/>
        <end position="80"/>
    </location>
</feature>
<dbReference type="Pfam" id="PF05498">
    <property type="entry name" value="RALF"/>
    <property type="match status" value="1"/>
</dbReference>
<protein>
    <submittedName>
        <fullName evidence="5">Uncharacterized protein</fullName>
    </submittedName>
</protein>
<keyword evidence="6" id="KW-1185">Reference proteome</keyword>
<comment type="caution">
    <text evidence="5">The sequence shown here is derived from an EMBL/GenBank/DDBJ whole genome shotgun (WGS) entry which is preliminary data.</text>
</comment>
<dbReference type="PANTHER" id="PTHR33136">
    <property type="entry name" value="RAPID ALKALINIZATION FACTOR-LIKE"/>
    <property type="match status" value="1"/>
</dbReference>
<proteinExistence type="inferred from homology"/>
<sequence>MSNEDHLHSHTPSEPATKRSVGLRKERSKENHQLERRLPAPTPHAISKGAMIRNTIPCSKKGTSASNCQQSSQGNPYSRGCSPLEHCRKPGCEYGLFSLS</sequence>
<gene>
    <name evidence="5" type="ORF">CROQUDRAFT_50147</name>
</gene>
<feature type="compositionally biased region" description="Polar residues" evidence="4">
    <location>
        <begin position="61"/>
        <end position="76"/>
    </location>
</feature>
<comment type="similarity">
    <text evidence="1">Belongs to the plant rapid alkalinization factor (RALF) family.</text>
</comment>
<organism evidence="5 6">
    <name type="scientific">Cronartium quercuum f. sp. fusiforme G11</name>
    <dbReference type="NCBI Taxonomy" id="708437"/>
    <lineage>
        <taxon>Eukaryota</taxon>
        <taxon>Fungi</taxon>
        <taxon>Dikarya</taxon>
        <taxon>Basidiomycota</taxon>
        <taxon>Pucciniomycotina</taxon>
        <taxon>Pucciniomycetes</taxon>
        <taxon>Pucciniales</taxon>
        <taxon>Coleosporiaceae</taxon>
        <taxon>Cronartium</taxon>
    </lineage>
</organism>
<dbReference type="OrthoDB" id="3941347at2759"/>
<name>A0A9P6NF47_9BASI</name>
<evidence type="ECO:0000256" key="2">
    <source>
        <dbReference type="ARBA" id="ARBA00022729"/>
    </source>
</evidence>
<reference evidence="5" key="1">
    <citation type="submission" date="2013-11" db="EMBL/GenBank/DDBJ databases">
        <title>Genome sequence of the fusiform rust pathogen reveals effectors for host alternation and coevolution with pine.</title>
        <authorList>
            <consortium name="DOE Joint Genome Institute"/>
            <person name="Smith K."/>
            <person name="Pendleton A."/>
            <person name="Kubisiak T."/>
            <person name="Anderson C."/>
            <person name="Salamov A."/>
            <person name="Aerts A."/>
            <person name="Riley R."/>
            <person name="Clum A."/>
            <person name="Lindquist E."/>
            <person name="Ence D."/>
            <person name="Campbell M."/>
            <person name="Kronenberg Z."/>
            <person name="Feau N."/>
            <person name="Dhillon B."/>
            <person name="Hamelin R."/>
            <person name="Burleigh J."/>
            <person name="Smith J."/>
            <person name="Yandell M."/>
            <person name="Nelson C."/>
            <person name="Grigoriev I."/>
            <person name="Davis J."/>
        </authorList>
    </citation>
    <scope>NUCLEOTIDE SEQUENCE</scope>
    <source>
        <strain evidence="5">G11</strain>
    </source>
</reference>
<evidence type="ECO:0000256" key="1">
    <source>
        <dbReference type="ARBA" id="ARBA00009178"/>
    </source>
</evidence>
<keyword evidence="2" id="KW-0732">Signal</keyword>
<keyword evidence="3" id="KW-1015">Disulfide bond</keyword>
<evidence type="ECO:0000313" key="5">
    <source>
        <dbReference type="EMBL" id="KAG0142516.1"/>
    </source>
</evidence>
<dbReference type="AlphaFoldDB" id="A0A9P6NF47"/>
<dbReference type="PANTHER" id="PTHR33136:SF13">
    <property type="entry name" value="OS10G0328900 PROTEIN"/>
    <property type="match status" value="1"/>
</dbReference>
<dbReference type="GO" id="GO:0019722">
    <property type="term" value="P:calcium-mediated signaling"/>
    <property type="evidence" value="ECO:0007669"/>
    <property type="project" value="TreeGrafter"/>
</dbReference>
<dbReference type="EMBL" id="MU167345">
    <property type="protein sequence ID" value="KAG0142516.1"/>
    <property type="molecule type" value="Genomic_DNA"/>
</dbReference>